<feature type="coiled-coil region" evidence="2">
    <location>
        <begin position="414"/>
        <end position="443"/>
    </location>
</feature>
<evidence type="ECO:0000313" key="5">
    <source>
        <dbReference type="EMBL" id="OQR83765.1"/>
    </source>
</evidence>
<keyword evidence="6" id="KW-1185">Reference proteome</keyword>
<feature type="compositionally biased region" description="Polar residues" evidence="3">
    <location>
        <begin position="470"/>
        <end position="480"/>
    </location>
</feature>
<reference evidence="5 6" key="1">
    <citation type="journal article" date="2014" name="Genome Biol. Evol.">
        <title>The secreted proteins of Achlya hypogyna and Thraustotheca clavata identify the ancestral oomycete secretome and reveal gene acquisitions by horizontal gene transfer.</title>
        <authorList>
            <person name="Misner I."/>
            <person name="Blouin N."/>
            <person name="Leonard G."/>
            <person name="Richards T.A."/>
            <person name="Lane C.E."/>
        </authorList>
    </citation>
    <scope>NUCLEOTIDE SEQUENCE [LARGE SCALE GENOMIC DNA]</scope>
    <source>
        <strain evidence="5 6">ATCC 48635</strain>
    </source>
</reference>
<name>A0A1V9YDG7_ACHHY</name>
<feature type="compositionally biased region" description="Low complexity" evidence="3">
    <location>
        <begin position="448"/>
        <end position="463"/>
    </location>
</feature>
<dbReference type="STRING" id="1202772.A0A1V9YDG7"/>
<dbReference type="SUPFAM" id="SSF56784">
    <property type="entry name" value="HAD-like"/>
    <property type="match status" value="1"/>
</dbReference>
<dbReference type="InterPro" id="IPR036412">
    <property type="entry name" value="HAD-like_sf"/>
</dbReference>
<evidence type="ECO:0000259" key="4">
    <source>
        <dbReference type="SMART" id="SM00775"/>
    </source>
</evidence>
<gene>
    <name evidence="5" type="ORF">ACHHYP_20722</name>
</gene>
<dbReference type="PANTHER" id="PTHR12181">
    <property type="entry name" value="LIPIN"/>
    <property type="match status" value="1"/>
</dbReference>
<dbReference type="SMART" id="SM00775">
    <property type="entry name" value="LNS2"/>
    <property type="match status" value="1"/>
</dbReference>
<proteinExistence type="inferred from homology"/>
<evidence type="ECO:0000256" key="1">
    <source>
        <dbReference type="ARBA" id="ARBA00005476"/>
    </source>
</evidence>
<accession>A0A1V9YDG7</accession>
<evidence type="ECO:0000256" key="2">
    <source>
        <dbReference type="SAM" id="Coils"/>
    </source>
</evidence>
<evidence type="ECO:0000313" key="6">
    <source>
        <dbReference type="Proteomes" id="UP000243579"/>
    </source>
</evidence>
<feature type="compositionally biased region" description="Acidic residues" evidence="3">
    <location>
        <begin position="1"/>
        <end position="10"/>
    </location>
</feature>
<dbReference type="PANTHER" id="PTHR12181:SF12">
    <property type="entry name" value="PHOSPHATIDATE PHOSPHATASE"/>
    <property type="match status" value="1"/>
</dbReference>
<comment type="caution">
    <text evidence="5">The sequence shown here is derived from an EMBL/GenBank/DDBJ whole genome shotgun (WGS) entry which is preliminary data.</text>
</comment>
<organism evidence="5 6">
    <name type="scientific">Achlya hypogyna</name>
    <name type="common">Oomycete</name>
    <name type="synonym">Protoachlya hypogyna</name>
    <dbReference type="NCBI Taxonomy" id="1202772"/>
    <lineage>
        <taxon>Eukaryota</taxon>
        <taxon>Sar</taxon>
        <taxon>Stramenopiles</taxon>
        <taxon>Oomycota</taxon>
        <taxon>Saprolegniomycetes</taxon>
        <taxon>Saprolegniales</taxon>
        <taxon>Achlyaceae</taxon>
        <taxon>Achlya</taxon>
    </lineage>
</organism>
<dbReference type="AlphaFoldDB" id="A0A1V9YDG7"/>
<dbReference type="Pfam" id="PF08235">
    <property type="entry name" value="LNS2"/>
    <property type="match status" value="1"/>
</dbReference>
<dbReference type="InterPro" id="IPR007651">
    <property type="entry name" value="Lipin_N"/>
</dbReference>
<feature type="region of interest" description="Disordered" evidence="3">
    <location>
        <begin position="1"/>
        <end position="75"/>
    </location>
</feature>
<dbReference type="EMBL" id="JNBR01002081">
    <property type="protein sequence ID" value="OQR83765.1"/>
    <property type="molecule type" value="Genomic_DNA"/>
</dbReference>
<protein>
    <submittedName>
        <fullName evidence="5">Lipin-like protein</fullName>
    </submittedName>
</protein>
<sequence length="489" mass="53452">MASNGDDDAYDLFGPAPVAKADDAPPPATKESYASLFPSAAPKETSEDAFEDNPLFPQQTQVPPTERQEGRRLQAPTYRTAEEFKKSGNAIDIILVRNEGGTAVASTPWHAAFSYSRFSSSTTGDHIDVFVNGHQLPIPMVLNDKGRCTFPSGQDTPPDDVLCFLNELIPLDSKALFASVRFEHRKRYSTSVRFVESRLYVWAPDDAVVVADLDGTITISDIEGHIRTLRLGQYDFIHAGACGFFWKLHAIGLRILYLTARPIHWADASREHLDQAAQAPYRLPPGPLITNSSGLTGALLTEVVNKNPNVFKQNVLNAIQLASIHGGRRSPHPVFVAGFGNRPTDVMAYEAVGVDAACIFLIDPTSSLKAVRGAKVFESYSDPDALLWLLPKLKPIVPFSLRDTIDSYIAHEIVEAEDRNAARALAKAKALEAQQRAKALEVQQRALAQSRSLSRTVSSSASARQDDDPTTATSRSTNPVAQHPNRTEL</sequence>
<evidence type="ECO:0000256" key="3">
    <source>
        <dbReference type="SAM" id="MobiDB-lite"/>
    </source>
</evidence>
<comment type="similarity">
    <text evidence="1">Belongs to the lipin family.</text>
</comment>
<dbReference type="InterPro" id="IPR026058">
    <property type="entry name" value="LIPIN"/>
</dbReference>
<dbReference type="Proteomes" id="UP000243579">
    <property type="component" value="Unassembled WGS sequence"/>
</dbReference>
<feature type="domain" description="LNS2/PITP" evidence="4">
    <location>
        <begin position="208"/>
        <end position="371"/>
    </location>
</feature>
<dbReference type="Pfam" id="PF04571">
    <property type="entry name" value="Lipin_N"/>
    <property type="match status" value="1"/>
</dbReference>
<dbReference type="InterPro" id="IPR013209">
    <property type="entry name" value="LNS2"/>
</dbReference>
<dbReference type="OrthoDB" id="4567at2759"/>
<keyword evidence="2" id="KW-0175">Coiled coil</keyword>
<feature type="region of interest" description="Disordered" evidence="3">
    <location>
        <begin position="448"/>
        <end position="489"/>
    </location>
</feature>
<dbReference type="InterPro" id="IPR031315">
    <property type="entry name" value="LNS2/PITP"/>
</dbReference>
<dbReference type="GO" id="GO:0008195">
    <property type="term" value="F:phosphatidate phosphatase activity"/>
    <property type="evidence" value="ECO:0007669"/>
    <property type="project" value="TreeGrafter"/>
</dbReference>